<dbReference type="Proteomes" id="UP000012112">
    <property type="component" value="Unassembled WGS sequence"/>
</dbReference>
<comment type="caution">
    <text evidence="1">The sequence shown here is derived from an EMBL/GenBank/DDBJ whole genome shotgun (WGS) entry which is preliminary data.</text>
</comment>
<reference evidence="1 2" key="1">
    <citation type="submission" date="2013-01" db="EMBL/GenBank/DDBJ databases">
        <authorList>
            <person name="Harkins D.M."/>
            <person name="Durkin A.S."/>
            <person name="Brinkac L.M."/>
            <person name="Haft D.H."/>
            <person name="Selengut J.D."/>
            <person name="Sanka R."/>
            <person name="DePew J."/>
            <person name="Purushe J."/>
            <person name="Matthias M.A."/>
            <person name="Vinetz J.M."/>
            <person name="Sutton G.G."/>
            <person name="Nierman W.C."/>
            <person name="Fouts D.E."/>
        </authorList>
    </citation>
    <scope>NUCLEOTIDE SEQUENCE [LARGE SCALE GENOMIC DNA]</scope>
    <source>
        <strain evidence="1 2">HAI1536</strain>
    </source>
</reference>
<name>M6VG73_9LEPT</name>
<dbReference type="AlphaFoldDB" id="M6VG73"/>
<organism evidence="1 2">
    <name type="scientific">Leptospira noguchii</name>
    <dbReference type="NCBI Taxonomy" id="28182"/>
    <lineage>
        <taxon>Bacteria</taxon>
        <taxon>Pseudomonadati</taxon>
        <taxon>Spirochaetota</taxon>
        <taxon>Spirochaetia</taxon>
        <taxon>Leptospirales</taxon>
        <taxon>Leptospiraceae</taxon>
        <taxon>Leptospira</taxon>
    </lineage>
</organism>
<proteinExistence type="predicted"/>
<protein>
    <submittedName>
        <fullName evidence="1">Uncharacterized protein</fullName>
    </submittedName>
</protein>
<sequence>MPSLNFTSIPLLSPARVISSFHFCKPSGVLDIASLCAFHFSNNFSGLQVGRIRFREPRSSLQSATQHFKFFVYSNLRMVKFMLHCSIFTTIAFAS</sequence>
<gene>
    <name evidence="1" type="ORF">LEP1GSC172_4017</name>
</gene>
<evidence type="ECO:0000313" key="1">
    <source>
        <dbReference type="EMBL" id="EMO54026.1"/>
    </source>
</evidence>
<dbReference type="EMBL" id="AKWD02000031">
    <property type="protein sequence ID" value="EMO54026.1"/>
    <property type="molecule type" value="Genomic_DNA"/>
</dbReference>
<evidence type="ECO:0000313" key="2">
    <source>
        <dbReference type="Proteomes" id="UP000012112"/>
    </source>
</evidence>
<accession>M6VG73</accession>